<dbReference type="AlphaFoldDB" id="A0ABD4X7Q0"/>
<dbReference type="CDD" id="cd04301">
    <property type="entry name" value="NAT_SF"/>
    <property type="match status" value="1"/>
</dbReference>
<keyword evidence="2 4" id="KW-0012">Acyltransferase</keyword>
<dbReference type="EC" id="2.3.1.-" evidence="4"/>
<keyword evidence="1 4" id="KW-0808">Transferase</keyword>
<dbReference type="Pfam" id="PF00583">
    <property type="entry name" value="Acetyltransf_1"/>
    <property type="match status" value="1"/>
</dbReference>
<dbReference type="PANTHER" id="PTHR43420">
    <property type="entry name" value="ACETYLTRANSFERASE"/>
    <property type="match status" value="1"/>
</dbReference>
<evidence type="ECO:0000313" key="5">
    <source>
        <dbReference type="Proteomes" id="UP001218364"/>
    </source>
</evidence>
<organism evidence="4 5">
    <name type="scientific">Phaeobacter gallaeciensis</name>
    <dbReference type="NCBI Taxonomy" id="60890"/>
    <lineage>
        <taxon>Bacteria</taxon>
        <taxon>Pseudomonadati</taxon>
        <taxon>Pseudomonadota</taxon>
        <taxon>Alphaproteobacteria</taxon>
        <taxon>Rhodobacterales</taxon>
        <taxon>Roseobacteraceae</taxon>
        <taxon>Phaeobacter</taxon>
    </lineage>
</organism>
<feature type="domain" description="N-acetyltransferase" evidence="3">
    <location>
        <begin position="1"/>
        <end position="145"/>
    </location>
</feature>
<dbReference type="Proteomes" id="UP001218364">
    <property type="component" value="Unassembled WGS sequence"/>
</dbReference>
<dbReference type="Gene3D" id="3.40.630.30">
    <property type="match status" value="1"/>
</dbReference>
<evidence type="ECO:0000313" key="4">
    <source>
        <dbReference type="EMBL" id="MDE4165237.1"/>
    </source>
</evidence>
<evidence type="ECO:0000259" key="3">
    <source>
        <dbReference type="PROSITE" id="PS51186"/>
    </source>
</evidence>
<name>A0ABD4X7Q0_9RHOB</name>
<dbReference type="InterPro" id="IPR000182">
    <property type="entry name" value="GNAT_dom"/>
</dbReference>
<protein>
    <submittedName>
        <fullName evidence="4">GNAT family N-acetyltransferase</fullName>
        <ecNumber evidence="4">2.3.1.-</ecNumber>
    </submittedName>
</protein>
<dbReference type="GO" id="GO:0016746">
    <property type="term" value="F:acyltransferase activity"/>
    <property type="evidence" value="ECO:0007669"/>
    <property type="project" value="UniProtKB-KW"/>
</dbReference>
<evidence type="ECO:0000256" key="2">
    <source>
        <dbReference type="ARBA" id="ARBA00023315"/>
    </source>
</evidence>
<comment type="caution">
    <text evidence="4">The sequence shown here is derived from an EMBL/GenBank/DDBJ whole genome shotgun (WGS) entry which is preliminary data.</text>
</comment>
<dbReference type="PROSITE" id="PS51186">
    <property type="entry name" value="GNAT"/>
    <property type="match status" value="1"/>
</dbReference>
<reference evidence="4 5" key="1">
    <citation type="submission" date="2023-02" db="EMBL/GenBank/DDBJ databases">
        <title>Population genomics of bacteria associated with diatom.</title>
        <authorList>
            <person name="Xie J."/>
            <person name="Wang H."/>
        </authorList>
    </citation>
    <scope>NUCLEOTIDE SEQUENCE [LARGE SCALE GENOMIC DNA]</scope>
    <source>
        <strain evidence="4 5">PT47_8</strain>
    </source>
</reference>
<dbReference type="InterPro" id="IPR050680">
    <property type="entry name" value="YpeA/RimI_acetyltransf"/>
</dbReference>
<gene>
    <name evidence="4" type="ORF">PXK24_06005</name>
</gene>
<dbReference type="RefSeq" id="WP_274839423.1">
    <property type="nucleotide sequence ID" value="NZ_JARCIZ010000002.1"/>
</dbReference>
<dbReference type="PANTHER" id="PTHR43420:SF44">
    <property type="entry name" value="ACETYLTRANSFERASE YPEA"/>
    <property type="match status" value="1"/>
</dbReference>
<accession>A0ABD4X7Q0</accession>
<dbReference type="SUPFAM" id="SSF55729">
    <property type="entry name" value="Acyl-CoA N-acyltransferases (Nat)"/>
    <property type="match status" value="1"/>
</dbReference>
<sequence>MADAVAPAPATDDMARTHAAAFTQSRPWSAAEFADLLDSPLTFAIGDARCFALVRVIADEAELLTIATQPAHQRQGLARQVMQDWQDLARTRGATEAFLEVAADNTPAQALYQACGFATCGTRPGYYARKGAAPVDAVLMRCSLR</sequence>
<proteinExistence type="predicted"/>
<dbReference type="EMBL" id="JARCJK010000002">
    <property type="protein sequence ID" value="MDE4165237.1"/>
    <property type="molecule type" value="Genomic_DNA"/>
</dbReference>
<evidence type="ECO:0000256" key="1">
    <source>
        <dbReference type="ARBA" id="ARBA00022679"/>
    </source>
</evidence>
<dbReference type="InterPro" id="IPR016181">
    <property type="entry name" value="Acyl_CoA_acyltransferase"/>
</dbReference>